<evidence type="ECO:0000256" key="2">
    <source>
        <dbReference type="ARBA" id="ARBA00022801"/>
    </source>
</evidence>
<dbReference type="GO" id="GO:0016798">
    <property type="term" value="F:hydrolase activity, acting on glycosyl bonds"/>
    <property type="evidence" value="ECO:0007669"/>
    <property type="project" value="UniProtKB-KW"/>
</dbReference>
<protein>
    <submittedName>
        <fullName evidence="7">Uncharacterized protein</fullName>
    </submittedName>
</protein>
<evidence type="ECO:0000259" key="6">
    <source>
        <dbReference type="Pfam" id="PF08244"/>
    </source>
</evidence>
<dbReference type="Gene3D" id="2.60.120.560">
    <property type="entry name" value="Exo-inulinase, domain 1"/>
    <property type="match status" value="1"/>
</dbReference>
<dbReference type="Proteomes" id="UP001642260">
    <property type="component" value="Unassembled WGS sequence"/>
</dbReference>
<evidence type="ECO:0000259" key="5">
    <source>
        <dbReference type="Pfam" id="PF00251"/>
    </source>
</evidence>
<dbReference type="InterPro" id="IPR013320">
    <property type="entry name" value="ConA-like_dom_sf"/>
</dbReference>
<proteinExistence type="inferred from homology"/>
<dbReference type="InterPro" id="IPR001362">
    <property type="entry name" value="Glyco_hydro_32"/>
</dbReference>
<feature type="domain" description="Glycosyl hydrolase family 32 N-terminal" evidence="5">
    <location>
        <begin position="23"/>
        <end position="344"/>
    </location>
</feature>
<dbReference type="PANTHER" id="PTHR31953">
    <property type="entry name" value="BETA-FRUCTOFURANOSIDASE, INSOLUBLE ISOENZYME CWINV1-RELATED"/>
    <property type="match status" value="1"/>
</dbReference>
<gene>
    <name evidence="7" type="ORF">ERUC_LOCUS3434</name>
</gene>
<comment type="similarity">
    <text evidence="1 4">Belongs to the glycosyl hydrolase 32 family.</text>
</comment>
<evidence type="ECO:0000256" key="1">
    <source>
        <dbReference type="ARBA" id="ARBA00009902"/>
    </source>
</evidence>
<dbReference type="InterPro" id="IPR023296">
    <property type="entry name" value="Glyco_hydro_beta-prop_sf"/>
</dbReference>
<dbReference type="AlphaFoldDB" id="A0ABC8IW08"/>
<feature type="domain" description="Glycosyl hydrolase family 32 C-terminal" evidence="6">
    <location>
        <begin position="348"/>
        <end position="530"/>
    </location>
</feature>
<dbReference type="CDD" id="cd18624">
    <property type="entry name" value="GH32_Fruct1-like"/>
    <property type="match status" value="1"/>
</dbReference>
<dbReference type="SUPFAM" id="SSF75005">
    <property type="entry name" value="Arabinanase/levansucrase/invertase"/>
    <property type="match status" value="2"/>
</dbReference>
<evidence type="ECO:0000313" key="7">
    <source>
        <dbReference type="EMBL" id="CAH8303553.1"/>
    </source>
</evidence>
<keyword evidence="2 4" id="KW-0378">Hydrolase</keyword>
<evidence type="ECO:0000256" key="4">
    <source>
        <dbReference type="RuleBase" id="RU362110"/>
    </source>
</evidence>
<evidence type="ECO:0000256" key="3">
    <source>
        <dbReference type="ARBA" id="ARBA00023295"/>
    </source>
</evidence>
<dbReference type="InterPro" id="IPR013148">
    <property type="entry name" value="Glyco_hydro_32_N"/>
</dbReference>
<dbReference type="SMART" id="SM00640">
    <property type="entry name" value="Glyco_32"/>
    <property type="match status" value="1"/>
</dbReference>
<dbReference type="EMBL" id="CAKOAT010058488">
    <property type="protein sequence ID" value="CAH8303553.1"/>
    <property type="molecule type" value="Genomic_DNA"/>
</dbReference>
<name>A0ABC8IW08_ERUVS</name>
<sequence>MAEDGNVQNLPVQNEVLNRTSFHFQPQRNWLNAPMYYKGFYHLFYQHNPLAPEFSRQIIWGHSVSQDMVNWIQLQPALSPSEPFDINSCWSGSATILPDGKPVILYTGLDSTTNRTQVTVLAEPKDASDPLLREWVKPKQNPVMLPPEDILYYCFRDPTTAWQGQDGKWRVLIGAKERDTLRGVALLYHSDDFEQWTRYQEPLLVAQANEMLECVDFFPVSLTGKEGVDTSVNNSSVRHVLKVSFEETLGGKDCYVFGSYCSETERFVPDSELTYTSADLRYDHGWFYASKSFFDSGKNRRINWGWVVETDSREDDIEKGWAGLLAVPRQMWLDTSGKRLMQWPIQEINNLRTRHVSFHNRQLEGGSMFEITGITAAQADVEVTFDLPALEDNPRIRDATHVADALLFSRGNSLGCVYGPFGLLALASNDLSEQTAIFFKIIRRGNGYSVIMGSDENRSSLRDNVQKIPHGTFLDIDPRHEKISLRCLIDHSIIESYGAGGRNVITSRVYPKLAIGEAAKLYVFNNGTKGVTLSTREKSNMEAASWPLYYKGFYHLFYQHNPLNPFFGDIMVWGHSVSQDLINWIKLEPALSPSIPSDINSWWSGSTTILPDGKPVILYTGYDANKHQVTVLAEPKDPSDPLLREWVKPKATL</sequence>
<dbReference type="SUPFAM" id="SSF49899">
    <property type="entry name" value="Concanavalin A-like lectins/glucanases"/>
    <property type="match status" value="1"/>
</dbReference>
<comment type="caution">
    <text evidence="7">The sequence shown here is derived from an EMBL/GenBank/DDBJ whole genome shotgun (WGS) entry which is preliminary data.</text>
</comment>
<accession>A0ABC8IW08</accession>
<reference evidence="7 8" key="1">
    <citation type="submission" date="2022-03" db="EMBL/GenBank/DDBJ databases">
        <authorList>
            <person name="Macdonald S."/>
            <person name="Ahmed S."/>
            <person name="Newling K."/>
        </authorList>
    </citation>
    <scope>NUCLEOTIDE SEQUENCE [LARGE SCALE GENOMIC DNA]</scope>
</reference>
<dbReference type="InterPro" id="IPR013189">
    <property type="entry name" value="Glyco_hydro_32_C"/>
</dbReference>
<keyword evidence="8" id="KW-1185">Reference proteome</keyword>
<keyword evidence="3 4" id="KW-0326">Glycosidase</keyword>
<dbReference type="InterPro" id="IPR050551">
    <property type="entry name" value="Fructan_Metab_Enzymes"/>
</dbReference>
<organism evidence="7 8">
    <name type="scientific">Eruca vesicaria subsp. sativa</name>
    <name type="common">Garden rocket</name>
    <name type="synonym">Eruca sativa</name>
    <dbReference type="NCBI Taxonomy" id="29727"/>
    <lineage>
        <taxon>Eukaryota</taxon>
        <taxon>Viridiplantae</taxon>
        <taxon>Streptophyta</taxon>
        <taxon>Embryophyta</taxon>
        <taxon>Tracheophyta</taxon>
        <taxon>Spermatophyta</taxon>
        <taxon>Magnoliopsida</taxon>
        <taxon>eudicotyledons</taxon>
        <taxon>Gunneridae</taxon>
        <taxon>Pentapetalae</taxon>
        <taxon>rosids</taxon>
        <taxon>malvids</taxon>
        <taxon>Brassicales</taxon>
        <taxon>Brassicaceae</taxon>
        <taxon>Brassiceae</taxon>
        <taxon>Eruca</taxon>
    </lineage>
</organism>
<dbReference type="Gene3D" id="2.115.10.20">
    <property type="entry name" value="Glycosyl hydrolase domain, family 43"/>
    <property type="match status" value="2"/>
</dbReference>
<dbReference type="Pfam" id="PF00251">
    <property type="entry name" value="Glyco_hydro_32N"/>
    <property type="match status" value="2"/>
</dbReference>
<feature type="domain" description="Glycosyl hydrolase family 32 N-terminal" evidence="5">
    <location>
        <begin position="547"/>
        <end position="650"/>
    </location>
</feature>
<dbReference type="Pfam" id="PF08244">
    <property type="entry name" value="Glyco_hydro_32C"/>
    <property type="match status" value="1"/>
</dbReference>
<evidence type="ECO:0000313" key="8">
    <source>
        <dbReference type="Proteomes" id="UP001642260"/>
    </source>
</evidence>